<protein>
    <submittedName>
        <fullName evidence="1">Uncharacterized protein</fullName>
    </submittedName>
</protein>
<feature type="non-terminal residue" evidence="1">
    <location>
        <position position="140"/>
    </location>
</feature>
<evidence type="ECO:0000313" key="1">
    <source>
        <dbReference type="EMBL" id="CAK0811105.1"/>
    </source>
</evidence>
<dbReference type="EMBL" id="CAUYUJ010004825">
    <property type="protein sequence ID" value="CAK0811105.1"/>
    <property type="molecule type" value="Genomic_DNA"/>
</dbReference>
<comment type="caution">
    <text evidence="1">The sequence shown here is derived from an EMBL/GenBank/DDBJ whole genome shotgun (WGS) entry which is preliminary data.</text>
</comment>
<keyword evidence="2" id="KW-1185">Reference proteome</keyword>
<evidence type="ECO:0000313" key="2">
    <source>
        <dbReference type="Proteomes" id="UP001189429"/>
    </source>
</evidence>
<accession>A0ABN9QXK2</accession>
<feature type="non-terminal residue" evidence="1">
    <location>
        <position position="1"/>
    </location>
</feature>
<sequence length="140" mass="15333">ELEAETSDHLDIDHQLENAGGDGCITEAYVADTIIADIVAHDTMAELTTSGSLTVAVVAAVETRMQILNATIDTRTKTYHWRNWQTGIRPRLARTSTVGHTTDNNETARDSSKKHGLTVLGPDVEFKAAEARINTRSHYS</sequence>
<organism evidence="1 2">
    <name type="scientific">Prorocentrum cordatum</name>
    <dbReference type="NCBI Taxonomy" id="2364126"/>
    <lineage>
        <taxon>Eukaryota</taxon>
        <taxon>Sar</taxon>
        <taxon>Alveolata</taxon>
        <taxon>Dinophyceae</taxon>
        <taxon>Prorocentrales</taxon>
        <taxon>Prorocentraceae</taxon>
        <taxon>Prorocentrum</taxon>
    </lineage>
</organism>
<proteinExistence type="predicted"/>
<name>A0ABN9QXK2_9DINO</name>
<dbReference type="Proteomes" id="UP001189429">
    <property type="component" value="Unassembled WGS sequence"/>
</dbReference>
<reference evidence="1" key="1">
    <citation type="submission" date="2023-10" db="EMBL/GenBank/DDBJ databases">
        <authorList>
            <person name="Chen Y."/>
            <person name="Shah S."/>
            <person name="Dougan E. K."/>
            <person name="Thang M."/>
            <person name="Chan C."/>
        </authorList>
    </citation>
    <scope>NUCLEOTIDE SEQUENCE [LARGE SCALE GENOMIC DNA]</scope>
</reference>
<gene>
    <name evidence="1" type="ORF">PCOR1329_LOCUS15847</name>
</gene>